<dbReference type="PANTHER" id="PTHR47506:SF3">
    <property type="entry name" value="HTH-TYPE TRANSCRIPTIONAL REGULATOR LMRA"/>
    <property type="match status" value="1"/>
</dbReference>
<name>A0A652YZ00_NOCGL</name>
<keyword evidence="1" id="KW-0805">Transcription regulation</keyword>
<dbReference type="SUPFAM" id="SSF48498">
    <property type="entry name" value="Tetracyclin repressor-like, C-terminal domain"/>
    <property type="match status" value="1"/>
</dbReference>
<evidence type="ECO:0000259" key="5">
    <source>
        <dbReference type="PROSITE" id="PS50977"/>
    </source>
</evidence>
<comment type="caution">
    <text evidence="6">The sequence shown here is derived from an EMBL/GenBank/DDBJ whole genome shotgun (WGS) entry which is preliminary data.</text>
</comment>
<dbReference type="InterPro" id="IPR009057">
    <property type="entry name" value="Homeodomain-like_sf"/>
</dbReference>
<evidence type="ECO:0000256" key="4">
    <source>
        <dbReference type="PROSITE-ProRule" id="PRU00335"/>
    </source>
</evidence>
<dbReference type="PANTHER" id="PTHR47506">
    <property type="entry name" value="TRANSCRIPTIONAL REGULATORY PROTEIN"/>
    <property type="match status" value="1"/>
</dbReference>
<dbReference type="SUPFAM" id="SSF46689">
    <property type="entry name" value="Homeodomain-like"/>
    <property type="match status" value="1"/>
</dbReference>
<evidence type="ECO:0000256" key="2">
    <source>
        <dbReference type="ARBA" id="ARBA00023125"/>
    </source>
</evidence>
<reference evidence="6" key="1">
    <citation type="submission" date="2019-07" db="EMBL/GenBank/DDBJ databases">
        <title>Genomic Encyclopedia of Type Strains, Phase IV (KMG-IV): sequencing the most valuable type-strain genomes for metagenomic binning, comparative biology and taxonomic classification.</title>
        <authorList>
            <person name="Goeker M."/>
        </authorList>
    </citation>
    <scope>NUCLEOTIDE SEQUENCE</scope>
    <source>
        <strain evidence="6">DSM 44596</strain>
    </source>
</reference>
<dbReference type="InterPro" id="IPR054156">
    <property type="entry name" value="YxaF_TetR_C"/>
</dbReference>
<dbReference type="PRINTS" id="PR00455">
    <property type="entry name" value="HTHTETR"/>
</dbReference>
<evidence type="ECO:0000256" key="1">
    <source>
        <dbReference type="ARBA" id="ARBA00023015"/>
    </source>
</evidence>
<keyword evidence="2 4" id="KW-0238">DNA-binding</keyword>
<dbReference type="GO" id="GO:0003677">
    <property type="term" value="F:DNA binding"/>
    <property type="evidence" value="ECO:0007669"/>
    <property type="project" value="UniProtKB-UniRule"/>
</dbReference>
<dbReference type="InterPro" id="IPR036271">
    <property type="entry name" value="Tet_transcr_reg_TetR-rel_C_sf"/>
</dbReference>
<dbReference type="EMBL" id="VNIQ01000001">
    <property type="protein sequence ID" value="TYQ08768.1"/>
    <property type="molecule type" value="Genomic_DNA"/>
</dbReference>
<dbReference type="Pfam" id="PF21993">
    <property type="entry name" value="TetR_C_13_2"/>
    <property type="match status" value="1"/>
</dbReference>
<sequence>MFKLQLVATPPKHREALVRAAADLFRRQGYAATGLNEILKSSGAPKGSLYHYFPGGKEQIGTEVVRVGGQLVANTLTELADNNPDAGSLLREYARLLVGWVSDSNFHEGSPITTVLLELAPDSESVTAAGQAVYRQWSSILSDSLIASGVAHTRAERLAVLAVSALEGSLVRARVEQSGQPILDSLGEVADLFDGAIAAAKVP</sequence>
<organism evidence="6">
    <name type="scientific">Nocardia globerula</name>
    <dbReference type="NCBI Taxonomy" id="1818"/>
    <lineage>
        <taxon>Bacteria</taxon>
        <taxon>Bacillati</taxon>
        <taxon>Actinomycetota</taxon>
        <taxon>Actinomycetes</taxon>
        <taxon>Mycobacteriales</taxon>
        <taxon>Nocardiaceae</taxon>
        <taxon>Nocardia</taxon>
    </lineage>
</organism>
<dbReference type="PROSITE" id="PS50977">
    <property type="entry name" value="HTH_TETR_2"/>
    <property type="match status" value="1"/>
</dbReference>
<keyword evidence="3" id="KW-0804">Transcription</keyword>
<accession>A0A652YZ00</accession>
<evidence type="ECO:0000256" key="3">
    <source>
        <dbReference type="ARBA" id="ARBA00023163"/>
    </source>
</evidence>
<dbReference type="InterPro" id="IPR001647">
    <property type="entry name" value="HTH_TetR"/>
</dbReference>
<feature type="domain" description="HTH tetR-type" evidence="5">
    <location>
        <begin position="11"/>
        <end position="71"/>
    </location>
</feature>
<feature type="DNA-binding region" description="H-T-H motif" evidence="4">
    <location>
        <begin position="34"/>
        <end position="53"/>
    </location>
</feature>
<gene>
    <name evidence="6" type="ORF">FNL38_1011145</name>
</gene>
<dbReference type="Gene3D" id="1.10.357.10">
    <property type="entry name" value="Tetracycline Repressor, domain 2"/>
    <property type="match status" value="1"/>
</dbReference>
<dbReference type="Pfam" id="PF00440">
    <property type="entry name" value="TetR_N"/>
    <property type="match status" value="1"/>
</dbReference>
<evidence type="ECO:0000313" key="6">
    <source>
        <dbReference type="EMBL" id="TYQ08768.1"/>
    </source>
</evidence>
<dbReference type="AlphaFoldDB" id="A0A652YZ00"/>
<proteinExistence type="predicted"/>
<protein>
    <submittedName>
        <fullName evidence="6">TetR family transcriptional regulator</fullName>
    </submittedName>
</protein>